<protein>
    <submittedName>
        <fullName evidence="2">Uncharacterized protein</fullName>
    </submittedName>
</protein>
<feature type="compositionally biased region" description="Polar residues" evidence="1">
    <location>
        <begin position="323"/>
        <end position="343"/>
    </location>
</feature>
<organism evidence="2 3">
    <name type="scientific">Nonomuraea insulae</name>
    <dbReference type="NCBI Taxonomy" id="1616787"/>
    <lineage>
        <taxon>Bacteria</taxon>
        <taxon>Bacillati</taxon>
        <taxon>Actinomycetota</taxon>
        <taxon>Actinomycetes</taxon>
        <taxon>Streptosporangiales</taxon>
        <taxon>Streptosporangiaceae</taxon>
        <taxon>Nonomuraea</taxon>
    </lineage>
</organism>
<feature type="compositionally biased region" description="Polar residues" evidence="1">
    <location>
        <begin position="181"/>
        <end position="190"/>
    </location>
</feature>
<feature type="compositionally biased region" description="Low complexity" evidence="1">
    <location>
        <begin position="305"/>
        <end position="322"/>
    </location>
</feature>
<dbReference type="Proteomes" id="UP001596058">
    <property type="component" value="Unassembled WGS sequence"/>
</dbReference>
<feature type="compositionally biased region" description="Low complexity" evidence="1">
    <location>
        <begin position="357"/>
        <end position="366"/>
    </location>
</feature>
<keyword evidence="3" id="KW-1185">Reference proteome</keyword>
<dbReference type="EMBL" id="JBHSPA010000011">
    <property type="protein sequence ID" value="MFC5823941.1"/>
    <property type="molecule type" value="Genomic_DNA"/>
</dbReference>
<comment type="caution">
    <text evidence="2">The sequence shown here is derived from an EMBL/GenBank/DDBJ whole genome shotgun (WGS) entry which is preliminary data.</text>
</comment>
<evidence type="ECO:0000313" key="2">
    <source>
        <dbReference type="EMBL" id="MFC5823941.1"/>
    </source>
</evidence>
<feature type="compositionally biased region" description="Polar residues" evidence="1">
    <location>
        <begin position="199"/>
        <end position="218"/>
    </location>
</feature>
<feature type="compositionally biased region" description="Polar residues" evidence="1">
    <location>
        <begin position="230"/>
        <end position="304"/>
    </location>
</feature>
<sequence>MTDYWQRDLKSSKAPQINGTAVLGGDADSSDDISDLIQSTSPDKIVEAGKKCNEIAEMCSNSVEVLHRESGRLAETLGGETLQKVFEKVGELQRDLTRLGFAAKSVGQPLVWYGQEVLPWFQNNVPRTGELGFVTDLDDWVGDDIGHTGTNAHAMARHHLQQLNRFIVEVYQSISPKMEQRTTAPQTGMTDSPLGPQFSMPSMPTGSPYTGSPLTSPYDTPDFGDGPSLTDPSLQDPSLTDPSQKDPTQQDPSLQDPSLQDPAQQDPSLQNPSLQDQTAPDLQNPSLDTPKTPDLSQTPSTTDLSSVPQPTVPSSVPNTTTNLPHSSGPGVTSGTTAATQLGGPTNPLAGGKAGTSGMPMGMMPPMGGQGAGQDRERERTRMALVEDEAFESDDMGGPSVIA</sequence>
<feature type="region of interest" description="Disordered" evidence="1">
    <location>
        <begin position="178"/>
        <end position="379"/>
    </location>
</feature>
<name>A0ABW1CGS4_9ACTN</name>
<gene>
    <name evidence="2" type="ORF">ACFPZ3_08780</name>
</gene>
<evidence type="ECO:0000256" key="1">
    <source>
        <dbReference type="SAM" id="MobiDB-lite"/>
    </source>
</evidence>
<dbReference type="RefSeq" id="WP_379513471.1">
    <property type="nucleotide sequence ID" value="NZ_JBHSPA010000011.1"/>
</dbReference>
<evidence type="ECO:0000313" key="3">
    <source>
        <dbReference type="Proteomes" id="UP001596058"/>
    </source>
</evidence>
<reference evidence="3" key="1">
    <citation type="journal article" date="2019" name="Int. J. Syst. Evol. Microbiol.">
        <title>The Global Catalogue of Microorganisms (GCM) 10K type strain sequencing project: providing services to taxonomists for standard genome sequencing and annotation.</title>
        <authorList>
            <consortium name="The Broad Institute Genomics Platform"/>
            <consortium name="The Broad Institute Genome Sequencing Center for Infectious Disease"/>
            <person name="Wu L."/>
            <person name="Ma J."/>
        </authorList>
    </citation>
    <scope>NUCLEOTIDE SEQUENCE [LARGE SCALE GENOMIC DNA]</scope>
    <source>
        <strain evidence="3">CCUG 53903</strain>
    </source>
</reference>
<proteinExistence type="predicted"/>
<accession>A0ABW1CGS4</accession>